<sequence>MSGRPISEYLSERSYSAVCQVLHIFLTARHPGMLLQQDRVTEFARHGLNGPEHIQCAKLGFFPLPSPHGGAIDDSTVMVVCFSCGFECKLSSVQHRILGSFNRLHCPLQAARCPKQQPMQQELLGDGPSDFPSPTQLAQLLTFIQSNCGTVLTEMFPPDAVLLCAATMLVTERRSLLNLQPGYLVERLQASNWNRQSLWQFPVLDEASTFTGDFINLVSAGPGAVDLRDVQGIGYLVSQAVMAE</sequence>
<evidence type="ECO:0000313" key="1">
    <source>
        <dbReference type="EMBL" id="PAA65811.1"/>
    </source>
</evidence>
<organism evidence="1 2">
    <name type="scientific">Macrostomum lignano</name>
    <dbReference type="NCBI Taxonomy" id="282301"/>
    <lineage>
        <taxon>Eukaryota</taxon>
        <taxon>Metazoa</taxon>
        <taxon>Spiralia</taxon>
        <taxon>Lophotrochozoa</taxon>
        <taxon>Platyhelminthes</taxon>
        <taxon>Rhabditophora</taxon>
        <taxon>Macrostomorpha</taxon>
        <taxon>Macrostomida</taxon>
        <taxon>Macrostomidae</taxon>
        <taxon>Macrostomum</taxon>
    </lineage>
</organism>
<gene>
    <name evidence="1" type="ORF">BOX15_Mlig026342g1</name>
</gene>
<evidence type="ECO:0000313" key="2">
    <source>
        <dbReference type="Proteomes" id="UP000215902"/>
    </source>
</evidence>
<keyword evidence="2" id="KW-1185">Reference proteome</keyword>
<proteinExistence type="predicted"/>
<comment type="caution">
    <text evidence="1">The sequence shown here is derived from an EMBL/GenBank/DDBJ whole genome shotgun (WGS) entry which is preliminary data.</text>
</comment>
<protein>
    <submittedName>
        <fullName evidence="1">Uncharacterized protein</fullName>
    </submittedName>
</protein>
<reference evidence="1 2" key="1">
    <citation type="submission" date="2017-06" db="EMBL/GenBank/DDBJ databases">
        <title>A platform for efficient transgenesis in Macrostomum lignano, a flatworm model organism for stem cell research.</title>
        <authorList>
            <person name="Berezikov E."/>
        </authorList>
    </citation>
    <scope>NUCLEOTIDE SEQUENCE [LARGE SCALE GENOMIC DNA]</scope>
    <source>
        <strain evidence="1">DV1</strain>
        <tissue evidence="1">Whole organism</tissue>
    </source>
</reference>
<dbReference type="AlphaFoldDB" id="A0A267EWB2"/>
<dbReference type="EMBL" id="NIVC01001615">
    <property type="protein sequence ID" value="PAA65811.1"/>
    <property type="molecule type" value="Genomic_DNA"/>
</dbReference>
<accession>A0A267EWB2</accession>
<dbReference type="Proteomes" id="UP000215902">
    <property type="component" value="Unassembled WGS sequence"/>
</dbReference>
<name>A0A267EWB2_9PLAT</name>